<accession>A0A0D0B106</accession>
<gene>
    <name evidence="1" type="ORF">CY34DRAFT_444977</name>
</gene>
<sequence length="165" mass="18733">MAGRLHSQSPTCSRIALGRQCITRLLALVVARHVATSQAEEVCADFNGGARTPMTMIPRFLVRKLTGCTKEFVSPSSIHILKTSNHLSPQYSPYSRFPNILGEDVYLIHCGRWISSLRGVLVRPVYHSRHCYRFSHQNYRLKLLSLSRIFPINIFRGHLDISPCL</sequence>
<dbReference type="EMBL" id="KN835434">
    <property type="protein sequence ID" value="KIK37718.1"/>
    <property type="molecule type" value="Genomic_DNA"/>
</dbReference>
<organism evidence="1 2">
    <name type="scientific">Suillus luteus UH-Slu-Lm8-n1</name>
    <dbReference type="NCBI Taxonomy" id="930992"/>
    <lineage>
        <taxon>Eukaryota</taxon>
        <taxon>Fungi</taxon>
        <taxon>Dikarya</taxon>
        <taxon>Basidiomycota</taxon>
        <taxon>Agaricomycotina</taxon>
        <taxon>Agaricomycetes</taxon>
        <taxon>Agaricomycetidae</taxon>
        <taxon>Boletales</taxon>
        <taxon>Suillineae</taxon>
        <taxon>Suillaceae</taxon>
        <taxon>Suillus</taxon>
    </lineage>
</organism>
<proteinExistence type="predicted"/>
<evidence type="ECO:0000313" key="1">
    <source>
        <dbReference type="EMBL" id="KIK37718.1"/>
    </source>
</evidence>
<name>A0A0D0B106_9AGAM</name>
<evidence type="ECO:0000313" key="2">
    <source>
        <dbReference type="Proteomes" id="UP000054485"/>
    </source>
</evidence>
<dbReference type="AlphaFoldDB" id="A0A0D0B106"/>
<protein>
    <submittedName>
        <fullName evidence="1">Unplaced genomic scaffold CY34scaffold_303, whole genome shotgun sequence</fullName>
    </submittedName>
</protein>
<dbReference type="InParanoid" id="A0A0D0B106"/>
<reference evidence="2" key="2">
    <citation type="submission" date="2015-01" db="EMBL/GenBank/DDBJ databases">
        <title>Evolutionary Origins and Diversification of the Mycorrhizal Mutualists.</title>
        <authorList>
            <consortium name="DOE Joint Genome Institute"/>
            <consortium name="Mycorrhizal Genomics Consortium"/>
            <person name="Kohler A."/>
            <person name="Kuo A."/>
            <person name="Nagy L.G."/>
            <person name="Floudas D."/>
            <person name="Copeland A."/>
            <person name="Barry K.W."/>
            <person name="Cichocki N."/>
            <person name="Veneault-Fourrey C."/>
            <person name="LaButti K."/>
            <person name="Lindquist E.A."/>
            <person name="Lipzen A."/>
            <person name="Lundell T."/>
            <person name="Morin E."/>
            <person name="Murat C."/>
            <person name="Riley R."/>
            <person name="Ohm R."/>
            <person name="Sun H."/>
            <person name="Tunlid A."/>
            <person name="Henrissat B."/>
            <person name="Grigoriev I.V."/>
            <person name="Hibbett D.S."/>
            <person name="Martin F."/>
        </authorList>
    </citation>
    <scope>NUCLEOTIDE SEQUENCE [LARGE SCALE GENOMIC DNA]</scope>
    <source>
        <strain evidence="2">UH-Slu-Lm8-n1</strain>
    </source>
</reference>
<keyword evidence="2" id="KW-1185">Reference proteome</keyword>
<dbReference type="HOGENOM" id="CLU_1611893_0_0_1"/>
<reference evidence="1 2" key="1">
    <citation type="submission" date="2014-04" db="EMBL/GenBank/DDBJ databases">
        <authorList>
            <consortium name="DOE Joint Genome Institute"/>
            <person name="Kuo A."/>
            <person name="Ruytinx J."/>
            <person name="Rineau F."/>
            <person name="Colpaert J."/>
            <person name="Kohler A."/>
            <person name="Nagy L.G."/>
            <person name="Floudas D."/>
            <person name="Copeland A."/>
            <person name="Barry K.W."/>
            <person name="Cichocki N."/>
            <person name="Veneault-Fourrey C."/>
            <person name="LaButti K."/>
            <person name="Lindquist E.A."/>
            <person name="Lipzen A."/>
            <person name="Lundell T."/>
            <person name="Morin E."/>
            <person name="Murat C."/>
            <person name="Sun H."/>
            <person name="Tunlid A."/>
            <person name="Henrissat B."/>
            <person name="Grigoriev I.V."/>
            <person name="Hibbett D.S."/>
            <person name="Martin F."/>
            <person name="Nordberg H.P."/>
            <person name="Cantor M.N."/>
            <person name="Hua S.X."/>
        </authorList>
    </citation>
    <scope>NUCLEOTIDE SEQUENCE [LARGE SCALE GENOMIC DNA]</scope>
    <source>
        <strain evidence="1 2">UH-Slu-Lm8-n1</strain>
    </source>
</reference>
<dbReference type="Proteomes" id="UP000054485">
    <property type="component" value="Unassembled WGS sequence"/>
</dbReference>